<dbReference type="Gene3D" id="3.50.50.60">
    <property type="entry name" value="FAD/NAD(P)-binding domain"/>
    <property type="match status" value="2"/>
</dbReference>
<feature type="domain" description="FAD/NAD(P)-binding" evidence="3">
    <location>
        <begin position="39"/>
        <end position="318"/>
    </location>
</feature>
<dbReference type="SUPFAM" id="SSF51905">
    <property type="entry name" value="FAD/NAD(P)-binding domain"/>
    <property type="match status" value="1"/>
</dbReference>
<dbReference type="EMBL" id="BAABCW010000017">
    <property type="protein sequence ID" value="GAA3516929.1"/>
    <property type="molecule type" value="Genomic_DNA"/>
</dbReference>
<keyword evidence="2" id="KW-0560">Oxidoreductase</keyword>
<sequence length="337" mass="36897">MADRRKFIKQSLCASGVVIMPLSLSAFQKIDKMTKETKFDVLIIGGSYAGLSTAMALGRSLRSVLIIDAGNPCNEQTPHSHNFITQDGATPASISAKAKEQVLEYPTVQFLKDFAVQGQKTKDGFEITTQSGQSFQSRKLVFATGIKDVLPQIDGFAKCWGITVVHCPYCHGYEVRKVKTGILANGDSAFETAKLISNWTDELSIYTNGKSELSEDQVNELNQNNIVVIEKPIASIEHTKGYIEKLKFRDGTKEPLKALYARVSFEQHSAIPSALGCQLNEQGFIEVDMFQKTSIPGVFACGDNTTFIRSVAQAVYAGNLSGGASNMEMIQEDWIGN</sequence>
<dbReference type="PRINTS" id="PR00469">
    <property type="entry name" value="PNDRDTASEII"/>
</dbReference>
<reference evidence="5" key="1">
    <citation type="journal article" date="2019" name="Int. J. Syst. Evol. Microbiol.">
        <title>The Global Catalogue of Microorganisms (GCM) 10K type strain sequencing project: providing services to taxonomists for standard genome sequencing and annotation.</title>
        <authorList>
            <consortium name="The Broad Institute Genomics Platform"/>
            <consortium name="The Broad Institute Genome Sequencing Center for Infectious Disease"/>
            <person name="Wu L."/>
            <person name="Ma J."/>
        </authorList>
    </citation>
    <scope>NUCLEOTIDE SEQUENCE [LARGE SCALE GENOMIC DNA]</scope>
    <source>
        <strain evidence="5">JCM 17106</strain>
    </source>
</reference>
<evidence type="ECO:0000256" key="1">
    <source>
        <dbReference type="ARBA" id="ARBA00022630"/>
    </source>
</evidence>
<dbReference type="Proteomes" id="UP001500459">
    <property type="component" value="Unassembled WGS sequence"/>
</dbReference>
<dbReference type="InterPro" id="IPR036188">
    <property type="entry name" value="FAD/NAD-bd_sf"/>
</dbReference>
<dbReference type="PANTHER" id="PTHR48105">
    <property type="entry name" value="THIOREDOXIN REDUCTASE 1-RELATED-RELATED"/>
    <property type="match status" value="1"/>
</dbReference>
<evidence type="ECO:0000313" key="5">
    <source>
        <dbReference type="Proteomes" id="UP001500459"/>
    </source>
</evidence>
<proteinExistence type="predicted"/>
<dbReference type="InterPro" id="IPR023753">
    <property type="entry name" value="FAD/NAD-binding_dom"/>
</dbReference>
<name>A0ABP6USN8_9FLAO</name>
<dbReference type="Pfam" id="PF07992">
    <property type="entry name" value="Pyr_redox_2"/>
    <property type="match status" value="1"/>
</dbReference>
<evidence type="ECO:0000259" key="3">
    <source>
        <dbReference type="Pfam" id="PF07992"/>
    </source>
</evidence>
<gene>
    <name evidence="4" type="ORF">GCM10022393_33760</name>
</gene>
<keyword evidence="1" id="KW-0285">Flavoprotein</keyword>
<keyword evidence="5" id="KW-1185">Reference proteome</keyword>
<dbReference type="PRINTS" id="PR00368">
    <property type="entry name" value="FADPNR"/>
</dbReference>
<dbReference type="RefSeq" id="WP_344929441.1">
    <property type="nucleotide sequence ID" value="NZ_BAABCW010000017.1"/>
</dbReference>
<evidence type="ECO:0000313" key="4">
    <source>
        <dbReference type="EMBL" id="GAA3516929.1"/>
    </source>
</evidence>
<comment type="caution">
    <text evidence="4">The sequence shown here is derived from an EMBL/GenBank/DDBJ whole genome shotgun (WGS) entry which is preliminary data.</text>
</comment>
<evidence type="ECO:0000256" key="2">
    <source>
        <dbReference type="ARBA" id="ARBA00023002"/>
    </source>
</evidence>
<accession>A0ABP6USN8</accession>
<dbReference type="InterPro" id="IPR050097">
    <property type="entry name" value="Ferredoxin-NADP_redctase_2"/>
</dbReference>
<protein>
    <submittedName>
        <fullName evidence="4">NAD(P)/FAD-dependent oxidoreductase</fullName>
    </submittedName>
</protein>
<organism evidence="4 5">
    <name type="scientific">Aquimarina addita</name>
    <dbReference type="NCBI Taxonomy" id="870485"/>
    <lineage>
        <taxon>Bacteria</taxon>
        <taxon>Pseudomonadati</taxon>
        <taxon>Bacteroidota</taxon>
        <taxon>Flavobacteriia</taxon>
        <taxon>Flavobacteriales</taxon>
        <taxon>Flavobacteriaceae</taxon>
        <taxon>Aquimarina</taxon>
    </lineage>
</organism>